<evidence type="ECO:0000313" key="3">
    <source>
        <dbReference type="Proteomes" id="UP001341840"/>
    </source>
</evidence>
<protein>
    <submittedName>
        <fullName evidence="2">Uncharacterized protein</fullName>
    </submittedName>
</protein>
<dbReference type="EMBL" id="JASCZI010030808">
    <property type="protein sequence ID" value="MED6124897.1"/>
    <property type="molecule type" value="Genomic_DNA"/>
</dbReference>
<proteinExistence type="predicted"/>
<keyword evidence="3" id="KW-1185">Reference proteome</keyword>
<name>A0ABU6RLB4_9FABA</name>
<organism evidence="2 3">
    <name type="scientific">Stylosanthes scabra</name>
    <dbReference type="NCBI Taxonomy" id="79078"/>
    <lineage>
        <taxon>Eukaryota</taxon>
        <taxon>Viridiplantae</taxon>
        <taxon>Streptophyta</taxon>
        <taxon>Embryophyta</taxon>
        <taxon>Tracheophyta</taxon>
        <taxon>Spermatophyta</taxon>
        <taxon>Magnoliopsida</taxon>
        <taxon>eudicotyledons</taxon>
        <taxon>Gunneridae</taxon>
        <taxon>Pentapetalae</taxon>
        <taxon>rosids</taxon>
        <taxon>fabids</taxon>
        <taxon>Fabales</taxon>
        <taxon>Fabaceae</taxon>
        <taxon>Papilionoideae</taxon>
        <taxon>50 kb inversion clade</taxon>
        <taxon>dalbergioids sensu lato</taxon>
        <taxon>Dalbergieae</taxon>
        <taxon>Pterocarpus clade</taxon>
        <taxon>Stylosanthes</taxon>
    </lineage>
</organism>
<gene>
    <name evidence="2" type="ORF">PIB30_063261</name>
</gene>
<sequence length="215" mass="24077">MTASSESDIKIPPNMARSLQEMRSLPAELPAEFETDFSQLTIPNLFSALRSPHPHAHPHTHPSLSTATVSPNAAGECREAHRSACVTEPIVTPPHPIPTRMACQENPTLPHCEAKKRATTALFELHQGQEENRRKNKKPAMTPPKILDATKKKSEVTEDPQLCAPYASDIYNYLRKLELKEYLVMTMSSIMEHHGPTYCFSMFMFNCHGERSIGS</sequence>
<accession>A0ABU6RLB4</accession>
<evidence type="ECO:0000256" key="1">
    <source>
        <dbReference type="SAM" id="MobiDB-lite"/>
    </source>
</evidence>
<reference evidence="2 3" key="1">
    <citation type="journal article" date="2023" name="Plants (Basel)">
        <title>Bridging the Gap: Combining Genomics and Transcriptomics Approaches to Understand Stylosanthes scabra, an Orphan Legume from the Brazilian Caatinga.</title>
        <authorList>
            <person name="Ferreira-Neto J.R.C."/>
            <person name="da Silva M.D."/>
            <person name="Binneck E."/>
            <person name="de Melo N.F."/>
            <person name="da Silva R.H."/>
            <person name="de Melo A.L.T.M."/>
            <person name="Pandolfi V."/>
            <person name="Bustamante F.O."/>
            <person name="Brasileiro-Vidal A.C."/>
            <person name="Benko-Iseppon A.M."/>
        </authorList>
    </citation>
    <scope>NUCLEOTIDE SEQUENCE [LARGE SCALE GENOMIC DNA]</scope>
    <source>
        <tissue evidence="2">Leaves</tissue>
    </source>
</reference>
<feature type="region of interest" description="Disordered" evidence="1">
    <location>
        <begin position="49"/>
        <end position="69"/>
    </location>
</feature>
<comment type="caution">
    <text evidence="2">The sequence shown here is derived from an EMBL/GenBank/DDBJ whole genome shotgun (WGS) entry which is preliminary data.</text>
</comment>
<dbReference type="Proteomes" id="UP001341840">
    <property type="component" value="Unassembled WGS sequence"/>
</dbReference>
<evidence type="ECO:0000313" key="2">
    <source>
        <dbReference type="EMBL" id="MED6124897.1"/>
    </source>
</evidence>